<organism evidence="2 3">
    <name type="scientific">Bacillus carboniphilus</name>
    <dbReference type="NCBI Taxonomy" id="86663"/>
    <lineage>
        <taxon>Bacteria</taxon>
        <taxon>Bacillati</taxon>
        <taxon>Bacillota</taxon>
        <taxon>Bacilli</taxon>
        <taxon>Bacillales</taxon>
        <taxon>Bacillaceae</taxon>
        <taxon>Bacillus</taxon>
    </lineage>
</organism>
<dbReference type="EMBL" id="CP129013">
    <property type="protein sequence ID" value="WLR42785.1"/>
    <property type="molecule type" value="Genomic_DNA"/>
</dbReference>
<name>A0ABY9JYW8_9BACI</name>
<dbReference type="Gene3D" id="2.160.10.10">
    <property type="entry name" value="Hexapeptide repeat proteins"/>
    <property type="match status" value="1"/>
</dbReference>
<dbReference type="NCBIfam" id="TIGR03570">
    <property type="entry name" value="NeuD_NnaD"/>
    <property type="match status" value="1"/>
</dbReference>
<evidence type="ECO:0000313" key="2">
    <source>
        <dbReference type="EMBL" id="WLR42785.1"/>
    </source>
</evidence>
<feature type="domain" description="PglD N-terminal" evidence="1">
    <location>
        <begin position="3"/>
        <end position="81"/>
    </location>
</feature>
<dbReference type="PANTHER" id="PTHR43300:SF7">
    <property type="entry name" value="UDP-N-ACETYLBACILLOSAMINE N-ACETYLTRANSFERASE"/>
    <property type="match status" value="1"/>
</dbReference>
<dbReference type="CDD" id="cd03360">
    <property type="entry name" value="LbH_AT_putative"/>
    <property type="match status" value="1"/>
</dbReference>
<dbReference type="InterPro" id="IPR050179">
    <property type="entry name" value="Trans_hexapeptide_repeat"/>
</dbReference>
<dbReference type="InterPro" id="IPR041561">
    <property type="entry name" value="PglD_N"/>
</dbReference>
<dbReference type="Pfam" id="PF17836">
    <property type="entry name" value="PglD_N"/>
    <property type="match status" value="1"/>
</dbReference>
<dbReference type="InterPro" id="IPR001451">
    <property type="entry name" value="Hexapep"/>
</dbReference>
<keyword evidence="3" id="KW-1185">Reference proteome</keyword>
<dbReference type="PANTHER" id="PTHR43300">
    <property type="entry name" value="ACETYLTRANSFERASE"/>
    <property type="match status" value="1"/>
</dbReference>
<dbReference type="InterPro" id="IPR011004">
    <property type="entry name" value="Trimer_LpxA-like_sf"/>
</dbReference>
<dbReference type="InterPro" id="IPR020019">
    <property type="entry name" value="AcTrfase_PglD-like"/>
</dbReference>
<protein>
    <submittedName>
        <fullName evidence="2">Acetyltransferase</fullName>
    </submittedName>
</protein>
<proteinExistence type="predicted"/>
<accession>A0ABY9JYW8</accession>
<dbReference type="Pfam" id="PF00132">
    <property type="entry name" value="Hexapep"/>
    <property type="match status" value="2"/>
</dbReference>
<evidence type="ECO:0000313" key="3">
    <source>
        <dbReference type="Proteomes" id="UP001197974"/>
    </source>
</evidence>
<dbReference type="Proteomes" id="UP001197974">
    <property type="component" value="Chromosome"/>
</dbReference>
<dbReference type="RefSeq" id="WP_226539387.1">
    <property type="nucleotide sequence ID" value="NZ_CP129013.1"/>
</dbReference>
<evidence type="ECO:0000259" key="1">
    <source>
        <dbReference type="Pfam" id="PF17836"/>
    </source>
</evidence>
<gene>
    <name evidence="2" type="ORF">LC087_00625</name>
</gene>
<sequence>MCIGIIGEGGHSKVIMDVIDSSSEKKITAILDDKYSDLIEIENILKGPISSVSEVINLYPNIKFMIAIGDNNVRKAMVRRLGLSSYHYISFVHNRAYMSKKTHIGYGSIIMPNATVNSGSEIGNHCIINSGAIVEHDSYISDYAHICPNATLTGNTVIGEGVQVGAGTTIIPAMKIGEWSIVGAGSTVIHDIPAFCKAVGTPANIIGRTFVRGVEVSE</sequence>
<dbReference type="Gene3D" id="3.40.50.20">
    <property type="match status" value="1"/>
</dbReference>
<dbReference type="SUPFAM" id="SSF51161">
    <property type="entry name" value="Trimeric LpxA-like enzymes"/>
    <property type="match status" value="1"/>
</dbReference>
<reference evidence="2 3" key="1">
    <citation type="submission" date="2023-06" db="EMBL/GenBank/DDBJ databases">
        <title>Five Gram-positive bacteria isolated from mangrove sediments in Shenzhen, Guangdong, China.</title>
        <authorList>
            <person name="Yu S."/>
            <person name="Zheng W."/>
            <person name="Huang Y."/>
        </authorList>
    </citation>
    <scope>NUCLEOTIDE SEQUENCE [LARGE SCALE GENOMIC DNA]</scope>
    <source>
        <strain evidence="2 3">SaN35-3</strain>
    </source>
</reference>